<evidence type="ECO:0000256" key="3">
    <source>
        <dbReference type="ARBA" id="ARBA00005046"/>
    </source>
</evidence>
<dbReference type="Pfam" id="PF03454">
    <property type="entry name" value="MoeA_C"/>
    <property type="match status" value="1"/>
</dbReference>
<comment type="pathway">
    <text evidence="3 11">Cofactor biosynthesis; molybdopterin biosynthesis.</text>
</comment>
<reference evidence="14 15" key="1">
    <citation type="submission" date="2018-09" db="EMBL/GenBank/DDBJ databases">
        <title>Profundibacter amoris BAR1 gen. nov., sp. nov., a new member of the Roseobacter clade isolated at Lokis Castle Vent Field on the Arctic Mid-Oceanic Ridge.</title>
        <authorList>
            <person name="Le Moine Bauer S."/>
            <person name="Sjoeberg A.G."/>
            <person name="L'Haridon S."/>
            <person name="Stokke R."/>
            <person name="Roalkvam I."/>
            <person name="Steen I.H."/>
            <person name="Dahle H."/>
        </authorList>
    </citation>
    <scope>NUCLEOTIDE SEQUENCE [LARGE SCALE GENOMIC DNA]</scope>
    <source>
        <strain evidence="14 15">BAR1</strain>
    </source>
</reference>
<name>A0A347UD25_9RHOB</name>
<dbReference type="Gene3D" id="3.90.105.10">
    <property type="entry name" value="Molybdopterin biosynthesis moea protein, domain 2"/>
    <property type="match status" value="1"/>
</dbReference>
<evidence type="ECO:0000256" key="8">
    <source>
        <dbReference type="ARBA" id="ARBA00022842"/>
    </source>
</evidence>
<dbReference type="OrthoDB" id="9804758at2"/>
<dbReference type="EC" id="2.10.1.1" evidence="11"/>
<accession>A0A347UD25</accession>
<evidence type="ECO:0000256" key="12">
    <source>
        <dbReference type="SAM" id="Phobius"/>
    </source>
</evidence>
<dbReference type="FunFam" id="3.40.980.10:FF:000004">
    <property type="entry name" value="Molybdopterin molybdenumtransferase"/>
    <property type="match status" value="1"/>
</dbReference>
<gene>
    <name evidence="14" type="ORF">BAR1_01640</name>
</gene>
<dbReference type="SUPFAM" id="SSF53218">
    <property type="entry name" value="Molybdenum cofactor biosynthesis proteins"/>
    <property type="match status" value="1"/>
</dbReference>
<keyword evidence="8 11" id="KW-0460">Magnesium</keyword>
<dbReference type="Gene3D" id="3.40.980.10">
    <property type="entry name" value="MoaB/Mog-like domain"/>
    <property type="match status" value="1"/>
</dbReference>
<dbReference type="InterPro" id="IPR005111">
    <property type="entry name" value="MoeA_C_domain_IV"/>
</dbReference>
<comment type="cofactor">
    <cofactor evidence="1 11">
        <name>Mg(2+)</name>
        <dbReference type="ChEBI" id="CHEBI:18420"/>
    </cofactor>
</comment>
<dbReference type="NCBIfam" id="NF045515">
    <property type="entry name" value="Glp_gephyrin"/>
    <property type="match status" value="1"/>
</dbReference>
<organism evidence="14 15">
    <name type="scientific">Profundibacter amoris</name>
    <dbReference type="NCBI Taxonomy" id="2171755"/>
    <lineage>
        <taxon>Bacteria</taxon>
        <taxon>Pseudomonadati</taxon>
        <taxon>Pseudomonadota</taxon>
        <taxon>Alphaproteobacteria</taxon>
        <taxon>Rhodobacterales</taxon>
        <taxon>Paracoccaceae</taxon>
        <taxon>Profundibacter</taxon>
    </lineage>
</organism>
<dbReference type="NCBIfam" id="TIGR00177">
    <property type="entry name" value="molyb_syn"/>
    <property type="match status" value="1"/>
</dbReference>
<protein>
    <recommendedName>
        <fullName evidence="11">Molybdopterin molybdenumtransferase</fullName>
        <ecNumber evidence="11">2.10.1.1</ecNumber>
    </recommendedName>
</protein>
<dbReference type="GO" id="GO:0061599">
    <property type="term" value="F:molybdopterin molybdotransferase activity"/>
    <property type="evidence" value="ECO:0007669"/>
    <property type="project" value="UniProtKB-UniRule"/>
</dbReference>
<dbReference type="EMBL" id="CP032125">
    <property type="protein sequence ID" value="AXX96753.1"/>
    <property type="molecule type" value="Genomic_DNA"/>
</dbReference>
<dbReference type="InterPro" id="IPR036425">
    <property type="entry name" value="MoaB/Mog-like_dom_sf"/>
</dbReference>
<keyword evidence="12" id="KW-1133">Transmembrane helix</keyword>
<dbReference type="Gene3D" id="2.170.190.11">
    <property type="entry name" value="Molybdopterin biosynthesis moea protein, domain 3"/>
    <property type="match status" value="1"/>
</dbReference>
<dbReference type="CDD" id="cd00887">
    <property type="entry name" value="MoeA"/>
    <property type="match status" value="1"/>
</dbReference>
<evidence type="ECO:0000256" key="2">
    <source>
        <dbReference type="ARBA" id="ARBA00002901"/>
    </source>
</evidence>
<dbReference type="SUPFAM" id="SSF63882">
    <property type="entry name" value="MoeA N-terminal region -like"/>
    <property type="match status" value="1"/>
</dbReference>
<feature type="domain" description="MoaB/Mog" evidence="13">
    <location>
        <begin position="197"/>
        <end position="335"/>
    </location>
</feature>
<comment type="similarity">
    <text evidence="4 11">Belongs to the MoeA family.</text>
</comment>
<dbReference type="InterPro" id="IPR036135">
    <property type="entry name" value="MoeA_linker/N_sf"/>
</dbReference>
<evidence type="ECO:0000256" key="1">
    <source>
        <dbReference type="ARBA" id="ARBA00001946"/>
    </source>
</evidence>
<evidence type="ECO:0000256" key="5">
    <source>
        <dbReference type="ARBA" id="ARBA00022505"/>
    </source>
</evidence>
<dbReference type="PANTHER" id="PTHR10192">
    <property type="entry name" value="MOLYBDOPTERIN BIOSYNTHESIS PROTEIN"/>
    <property type="match status" value="1"/>
</dbReference>
<dbReference type="Pfam" id="PF03453">
    <property type="entry name" value="MoeA_N"/>
    <property type="match status" value="1"/>
</dbReference>
<evidence type="ECO:0000256" key="10">
    <source>
        <dbReference type="ARBA" id="ARBA00047317"/>
    </source>
</evidence>
<comment type="catalytic activity">
    <reaction evidence="10">
        <text>adenylyl-molybdopterin + molybdate = Mo-molybdopterin + AMP + H(+)</text>
        <dbReference type="Rhea" id="RHEA:35047"/>
        <dbReference type="ChEBI" id="CHEBI:15378"/>
        <dbReference type="ChEBI" id="CHEBI:36264"/>
        <dbReference type="ChEBI" id="CHEBI:62727"/>
        <dbReference type="ChEBI" id="CHEBI:71302"/>
        <dbReference type="ChEBI" id="CHEBI:456215"/>
        <dbReference type="EC" id="2.10.1.1"/>
    </reaction>
</comment>
<dbReference type="GO" id="GO:0006777">
    <property type="term" value="P:Mo-molybdopterin cofactor biosynthetic process"/>
    <property type="evidence" value="ECO:0007669"/>
    <property type="project" value="UniProtKB-UniRule"/>
</dbReference>
<sequence length="421" mass="44150">MNAPAEPTVAACGCDNHAHKLTPLDVAIERGLALATAVKDVEDVALTDAIGRVLAFDATSPIPLPPFDNSAMDGYLVQTADLAGDGPWTLRVIGRIAAGDAGRDKPQSGTALRILTGAPVPVGFDAVVMQEDCEVSGDTITFSRKPFVGQHIRPSGGDAAKGQVVVPVGAQIGARQTGALAAIGAGTVKVRRKVRVAIFSTGSELMQPGEPLGAGQIWNSNRYTLLSLLKKDWIEVVDLGAIPDKPDLLKAALVNACASCDMVITTGGVSVGDEDHMPRLFEEAGGKMQVMKVAIKPGKPIAFGTLDRAIFVGLPGNPVSAFVTWMVIGALVLEKRAGLTARRAGRMLVRAANDAKRRPGRIEFRPARYVDNPLTETSEVELMSPEFSGRVALLSLADGLAVIPAESKGVSKGDVLEFIPL</sequence>
<evidence type="ECO:0000259" key="13">
    <source>
        <dbReference type="SMART" id="SM00852"/>
    </source>
</evidence>
<feature type="transmembrane region" description="Helical" evidence="12">
    <location>
        <begin position="309"/>
        <end position="333"/>
    </location>
</feature>
<dbReference type="PANTHER" id="PTHR10192:SF5">
    <property type="entry name" value="GEPHYRIN"/>
    <property type="match status" value="1"/>
</dbReference>
<dbReference type="KEGG" id="pamo:BAR1_01640"/>
<dbReference type="AlphaFoldDB" id="A0A347UD25"/>
<keyword evidence="12" id="KW-0812">Transmembrane</keyword>
<dbReference type="Pfam" id="PF00994">
    <property type="entry name" value="MoCF_biosynth"/>
    <property type="match status" value="1"/>
</dbReference>
<dbReference type="GO" id="GO:0005829">
    <property type="term" value="C:cytosol"/>
    <property type="evidence" value="ECO:0007669"/>
    <property type="project" value="TreeGrafter"/>
</dbReference>
<evidence type="ECO:0000256" key="4">
    <source>
        <dbReference type="ARBA" id="ARBA00010763"/>
    </source>
</evidence>
<evidence type="ECO:0000256" key="11">
    <source>
        <dbReference type="RuleBase" id="RU365090"/>
    </source>
</evidence>
<evidence type="ECO:0000256" key="9">
    <source>
        <dbReference type="ARBA" id="ARBA00023150"/>
    </source>
</evidence>
<dbReference type="SMART" id="SM00852">
    <property type="entry name" value="MoCF_biosynth"/>
    <property type="match status" value="1"/>
</dbReference>
<keyword evidence="9 11" id="KW-0501">Molybdenum cofactor biosynthesis</keyword>
<dbReference type="InterPro" id="IPR001453">
    <property type="entry name" value="MoaB/Mog_dom"/>
</dbReference>
<keyword evidence="12" id="KW-0472">Membrane</keyword>
<proteinExistence type="inferred from homology"/>
<evidence type="ECO:0000256" key="6">
    <source>
        <dbReference type="ARBA" id="ARBA00022679"/>
    </source>
</evidence>
<dbReference type="Proteomes" id="UP000261704">
    <property type="component" value="Chromosome"/>
</dbReference>
<dbReference type="InterPro" id="IPR005110">
    <property type="entry name" value="MoeA_linker/N"/>
</dbReference>
<dbReference type="UniPathway" id="UPA00344"/>
<keyword evidence="5 11" id="KW-0500">Molybdenum</keyword>
<keyword evidence="7 11" id="KW-0479">Metal-binding</keyword>
<keyword evidence="6 11" id="KW-0808">Transferase</keyword>
<dbReference type="SUPFAM" id="SSF63867">
    <property type="entry name" value="MoeA C-terminal domain-like"/>
    <property type="match status" value="1"/>
</dbReference>
<comment type="function">
    <text evidence="2 11">Catalyzes the insertion of molybdate into adenylated molybdopterin with the concomitant release of AMP.</text>
</comment>
<dbReference type="InterPro" id="IPR038987">
    <property type="entry name" value="MoeA-like"/>
</dbReference>
<evidence type="ECO:0000313" key="15">
    <source>
        <dbReference type="Proteomes" id="UP000261704"/>
    </source>
</evidence>
<evidence type="ECO:0000256" key="7">
    <source>
        <dbReference type="ARBA" id="ARBA00022723"/>
    </source>
</evidence>
<dbReference type="Gene3D" id="2.40.340.10">
    <property type="entry name" value="MoeA, C-terminal, domain IV"/>
    <property type="match status" value="1"/>
</dbReference>
<dbReference type="InterPro" id="IPR036688">
    <property type="entry name" value="MoeA_C_domain_IV_sf"/>
</dbReference>
<dbReference type="RefSeq" id="WP_118941411.1">
    <property type="nucleotide sequence ID" value="NZ_CP032125.1"/>
</dbReference>
<keyword evidence="15" id="KW-1185">Reference proteome</keyword>
<dbReference type="GO" id="GO:0046872">
    <property type="term" value="F:metal ion binding"/>
    <property type="evidence" value="ECO:0007669"/>
    <property type="project" value="UniProtKB-UniRule"/>
</dbReference>
<evidence type="ECO:0000313" key="14">
    <source>
        <dbReference type="EMBL" id="AXX96753.1"/>
    </source>
</evidence>